<protein>
    <submittedName>
        <fullName evidence="1">Uncharacterized protein</fullName>
    </submittedName>
</protein>
<keyword evidence="2" id="KW-1185">Reference proteome</keyword>
<accession>A0A8S1MJY2</accession>
<evidence type="ECO:0000313" key="1">
    <source>
        <dbReference type="EMBL" id="CAD8080598.1"/>
    </source>
</evidence>
<dbReference type="EMBL" id="CAJJDN010000040">
    <property type="protein sequence ID" value="CAD8080598.1"/>
    <property type="molecule type" value="Genomic_DNA"/>
</dbReference>
<proteinExistence type="predicted"/>
<reference evidence="1" key="1">
    <citation type="submission" date="2021-01" db="EMBL/GenBank/DDBJ databases">
        <authorList>
            <consortium name="Genoscope - CEA"/>
            <person name="William W."/>
        </authorList>
    </citation>
    <scope>NUCLEOTIDE SEQUENCE</scope>
</reference>
<evidence type="ECO:0000313" key="2">
    <source>
        <dbReference type="Proteomes" id="UP000692954"/>
    </source>
</evidence>
<dbReference type="AlphaFoldDB" id="A0A8S1MJY2"/>
<organism evidence="1 2">
    <name type="scientific">Paramecium sonneborni</name>
    <dbReference type="NCBI Taxonomy" id="65129"/>
    <lineage>
        <taxon>Eukaryota</taxon>
        <taxon>Sar</taxon>
        <taxon>Alveolata</taxon>
        <taxon>Ciliophora</taxon>
        <taxon>Intramacronucleata</taxon>
        <taxon>Oligohymenophorea</taxon>
        <taxon>Peniculida</taxon>
        <taxon>Parameciidae</taxon>
        <taxon>Paramecium</taxon>
    </lineage>
</organism>
<name>A0A8S1MJY2_9CILI</name>
<comment type="caution">
    <text evidence="1">The sequence shown here is derived from an EMBL/GenBank/DDBJ whole genome shotgun (WGS) entry which is preliminary data.</text>
</comment>
<dbReference type="Proteomes" id="UP000692954">
    <property type="component" value="Unassembled WGS sequence"/>
</dbReference>
<sequence length="56" mass="6735">MVYVNDLASIVKRILNQDHKIGRFLPQIKRILLRKIQLEQLLNIQGMEIQKQYILF</sequence>
<gene>
    <name evidence="1" type="ORF">PSON_ATCC_30995.1.T0400342</name>
</gene>